<dbReference type="OrthoDB" id="8565659at2"/>
<dbReference type="Gene3D" id="2.60.200.60">
    <property type="match status" value="1"/>
</dbReference>
<evidence type="ECO:0000313" key="2">
    <source>
        <dbReference type="EMBL" id="SAK99721.1"/>
    </source>
</evidence>
<dbReference type="Proteomes" id="UP000054978">
    <property type="component" value="Unassembled WGS sequence"/>
</dbReference>
<dbReference type="STRING" id="1777144.AWB83_06131"/>
<accession>A0A158DYJ3</accession>
<dbReference type="CDD" id="cd14741">
    <property type="entry name" value="PAAR_5"/>
    <property type="match status" value="1"/>
</dbReference>
<keyword evidence="3" id="KW-1185">Reference proteome</keyword>
<protein>
    <submittedName>
        <fullName evidence="2">PAAR motif protein</fullName>
    </submittedName>
</protein>
<proteinExistence type="predicted"/>
<dbReference type="RefSeq" id="WP_087049434.1">
    <property type="nucleotide sequence ID" value="NZ_FCOB02000041.1"/>
</dbReference>
<dbReference type="AlphaFoldDB" id="A0A158DYJ3"/>
<gene>
    <name evidence="2" type="ORF">AWB83_06131</name>
</gene>
<reference evidence="2" key="1">
    <citation type="submission" date="2016-01" db="EMBL/GenBank/DDBJ databases">
        <authorList>
            <person name="Peeters C."/>
        </authorList>
    </citation>
    <scope>NUCLEOTIDE SEQUENCE [LARGE SCALE GENOMIC DNA]</scope>
    <source>
        <strain evidence="2">LMG 29326</strain>
    </source>
</reference>
<dbReference type="Pfam" id="PF05488">
    <property type="entry name" value="PAAR_motif"/>
    <property type="match status" value="2"/>
</dbReference>
<evidence type="ECO:0000313" key="3">
    <source>
        <dbReference type="Proteomes" id="UP000054978"/>
    </source>
</evidence>
<organism evidence="2 3">
    <name type="scientific">Caballeronia ptereochthonis</name>
    <dbReference type="NCBI Taxonomy" id="1777144"/>
    <lineage>
        <taxon>Bacteria</taxon>
        <taxon>Pseudomonadati</taxon>
        <taxon>Pseudomonadota</taxon>
        <taxon>Betaproteobacteria</taxon>
        <taxon>Burkholderiales</taxon>
        <taxon>Burkholderiaceae</taxon>
        <taxon>Caballeronia</taxon>
    </lineage>
</organism>
<dbReference type="EMBL" id="FCOB02000041">
    <property type="protein sequence ID" value="SAK99721.1"/>
    <property type="molecule type" value="Genomic_DNA"/>
</dbReference>
<feature type="region of interest" description="Disordered" evidence="1">
    <location>
        <begin position="1"/>
        <end position="23"/>
    </location>
</feature>
<evidence type="ECO:0000256" key="1">
    <source>
        <dbReference type="SAM" id="MobiDB-lite"/>
    </source>
</evidence>
<comment type="caution">
    <text evidence="2">The sequence shown here is derived from an EMBL/GenBank/DDBJ whole genome shotgun (WGS) entry which is preliminary data.</text>
</comment>
<name>A0A158DYJ3_9BURK</name>
<dbReference type="InterPro" id="IPR008727">
    <property type="entry name" value="PAAR_motif"/>
</dbReference>
<sequence length="98" mass="9255">MGLPAARLGDMTSHGTPLGPGPGCPTVLIGGKPAWRSGGDAHACPLSDGPKPHVGGSVALGSTSVVIGGAPAARQGDAVVEASAPNLIAAGCPTVLIG</sequence>